<name>C0EVX0_9FIRM</name>
<dbReference type="PANTHER" id="PTHR36558:SF1">
    <property type="entry name" value="RESTRICTION ENDONUCLEASE DOMAIN-CONTAINING PROTEIN-RELATED"/>
    <property type="match status" value="1"/>
</dbReference>
<dbReference type="eggNOG" id="COG4636">
    <property type="taxonomic scope" value="Bacteria"/>
</dbReference>
<dbReference type="InterPro" id="IPR012296">
    <property type="entry name" value="Nuclease_put_TT1808"/>
</dbReference>
<dbReference type="AlphaFoldDB" id="C0EVX0"/>
<proteinExistence type="predicted"/>
<feature type="domain" description="Putative restriction endonuclease" evidence="1">
    <location>
        <begin position="7"/>
        <end position="102"/>
    </location>
</feature>
<dbReference type="SUPFAM" id="SSF52980">
    <property type="entry name" value="Restriction endonuclease-like"/>
    <property type="match status" value="1"/>
</dbReference>
<accession>C0EVX0</accession>
<organism evidence="2 3">
    <name type="scientific">Anaerobutyricum hallii DSM 3353</name>
    <dbReference type="NCBI Taxonomy" id="411469"/>
    <lineage>
        <taxon>Bacteria</taxon>
        <taxon>Bacillati</taxon>
        <taxon>Bacillota</taxon>
        <taxon>Clostridia</taxon>
        <taxon>Lachnospirales</taxon>
        <taxon>Lachnospiraceae</taxon>
        <taxon>Anaerobutyricum</taxon>
    </lineage>
</organism>
<dbReference type="Proteomes" id="UP000003174">
    <property type="component" value="Unassembled WGS sequence"/>
</dbReference>
<sequence length="103" mass="11960">MDWNLKITDMIGDMPEHSTVIVNFVAAIRHQLKNSTCYVYSDNIQYHFQDSQGNNKIIIPDASINCRTKSRHGNTFTDAPRFVMEVLSPSTEKYDRTEKMQLF</sequence>
<gene>
    <name evidence="2" type="ORF">EUBHAL_01558</name>
</gene>
<evidence type="ECO:0000259" key="1">
    <source>
        <dbReference type="Pfam" id="PF05685"/>
    </source>
</evidence>
<dbReference type="InterPro" id="IPR008538">
    <property type="entry name" value="Uma2"/>
</dbReference>
<dbReference type="EMBL" id="ACEP01000072">
    <property type="protein sequence ID" value="EEG36573.1"/>
    <property type="molecule type" value="Genomic_DNA"/>
</dbReference>
<dbReference type="Pfam" id="PF05685">
    <property type="entry name" value="Uma2"/>
    <property type="match status" value="1"/>
</dbReference>
<reference evidence="2 3" key="1">
    <citation type="submission" date="2009-01" db="EMBL/GenBank/DDBJ databases">
        <authorList>
            <person name="Fulton L."/>
            <person name="Clifton S."/>
            <person name="Fulton B."/>
            <person name="Xu J."/>
            <person name="Minx P."/>
            <person name="Pepin K.H."/>
            <person name="Johnson M."/>
            <person name="Bhonagiri V."/>
            <person name="Nash W.E."/>
            <person name="Mardis E.R."/>
            <person name="Wilson R.K."/>
        </authorList>
    </citation>
    <scope>NUCLEOTIDE SEQUENCE [LARGE SCALE GENOMIC DNA]</scope>
    <source>
        <strain evidence="2 3">DSM 3353</strain>
    </source>
</reference>
<reference evidence="2 3" key="2">
    <citation type="submission" date="2009-02" db="EMBL/GenBank/DDBJ databases">
        <title>Draft genome sequence of Eubacterium hallii (DSM 3353).</title>
        <authorList>
            <person name="Sudarsanam P."/>
            <person name="Ley R."/>
            <person name="Guruge J."/>
            <person name="Turnbaugh P.J."/>
            <person name="Mahowald M."/>
            <person name="Liep D."/>
            <person name="Gordon J."/>
        </authorList>
    </citation>
    <scope>NUCLEOTIDE SEQUENCE [LARGE SCALE GENOMIC DNA]</scope>
    <source>
        <strain evidence="2 3">DSM 3353</strain>
    </source>
</reference>
<dbReference type="CDD" id="cd06260">
    <property type="entry name" value="DUF820-like"/>
    <property type="match status" value="1"/>
</dbReference>
<protein>
    <recommendedName>
        <fullName evidence="1">Putative restriction endonuclease domain-containing protein</fullName>
    </recommendedName>
</protein>
<comment type="caution">
    <text evidence="2">The sequence shown here is derived from an EMBL/GenBank/DDBJ whole genome shotgun (WGS) entry which is preliminary data.</text>
</comment>
<evidence type="ECO:0000313" key="2">
    <source>
        <dbReference type="EMBL" id="EEG36573.1"/>
    </source>
</evidence>
<dbReference type="InterPro" id="IPR011335">
    <property type="entry name" value="Restrct_endonuc-II-like"/>
</dbReference>
<dbReference type="GeneID" id="75048779"/>
<dbReference type="PANTHER" id="PTHR36558">
    <property type="entry name" value="GLR1098 PROTEIN"/>
    <property type="match status" value="1"/>
</dbReference>
<evidence type="ECO:0000313" key="3">
    <source>
        <dbReference type="Proteomes" id="UP000003174"/>
    </source>
</evidence>
<dbReference type="RefSeq" id="WP_005347063.1">
    <property type="nucleotide sequence ID" value="NZ_ACEP01000072.1"/>
</dbReference>
<dbReference type="Gene3D" id="3.90.1570.10">
    <property type="entry name" value="tt1808, chain A"/>
    <property type="match status" value="1"/>
</dbReference>